<evidence type="ECO:0000256" key="1">
    <source>
        <dbReference type="ARBA" id="ARBA00023125"/>
    </source>
</evidence>
<proteinExistence type="predicted"/>
<dbReference type="EMBL" id="FRCP01000024">
    <property type="protein sequence ID" value="SHM97088.1"/>
    <property type="molecule type" value="Genomic_DNA"/>
</dbReference>
<dbReference type="InterPro" id="IPR009057">
    <property type="entry name" value="Homeodomain-like_sf"/>
</dbReference>
<organism evidence="4 5">
    <name type="scientific">Anaerosporobacter mobilis DSM 15930</name>
    <dbReference type="NCBI Taxonomy" id="1120996"/>
    <lineage>
        <taxon>Bacteria</taxon>
        <taxon>Bacillati</taxon>
        <taxon>Bacillota</taxon>
        <taxon>Clostridia</taxon>
        <taxon>Lachnospirales</taxon>
        <taxon>Lachnospiraceae</taxon>
        <taxon>Anaerosporobacter</taxon>
    </lineage>
</organism>
<keyword evidence="5" id="KW-1185">Reference proteome</keyword>
<dbReference type="SUPFAM" id="SSF46689">
    <property type="entry name" value="Homeodomain-like"/>
    <property type="match status" value="1"/>
</dbReference>
<evidence type="ECO:0000313" key="5">
    <source>
        <dbReference type="Proteomes" id="UP000184038"/>
    </source>
</evidence>
<dbReference type="OrthoDB" id="66596at2"/>
<reference evidence="4 5" key="1">
    <citation type="submission" date="2016-11" db="EMBL/GenBank/DDBJ databases">
        <authorList>
            <person name="Jaros S."/>
            <person name="Januszkiewicz K."/>
            <person name="Wedrychowicz H."/>
        </authorList>
    </citation>
    <scope>NUCLEOTIDE SEQUENCE [LARGE SCALE GENOMIC DNA]</scope>
    <source>
        <strain evidence="4 5">DSM 15930</strain>
    </source>
</reference>
<gene>
    <name evidence="4" type="ORF">SAMN02746066_04143</name>
</gene>
<dbReference type="RefSeq" id="WP_073290946.1">
    <property type="nucleotide sequence ID" value="NZ_FRCP01000024.1"/>
</dbReference>
<protein>
    <submittedName>
        <fullName evidence="4">Transcriptional regulator, TetR family</fullName>
    </submittedName>
</protein>
<dbReference type="STRING" id="1120996.SAMN02746066_04143"/>
<evidence type="ECO:0000256" key="2">
    <source>
        <dbReference type="PROSITE-ProRule" id="PRU00335"/>
    </source>
</evidence>
<evidence type="ECO:0000259" key="3">
    <source>
        <dbReference type="PROSITE" id="PS50977"/>
    </source>
</evidence>
<dbReference type="AlphaFoldDB" id="A0A1M7N0V1"/>
<dbReference type="PROSITE" id="PS50977">
    <property type="entry name" value="HTH_TETR_2"/>
    <property type="match status" value="1"/>
</dbReference>
<dbReference type="GO" id="GO:0003677">
    <property type="term" value="F:DNA binding"/>
    <property type="evidence" value="ECO:0007669"/>
    <property type="project" value="UniProtKB-UniRule"/>
</dbReference>
<accession>A0A1M7N0V1</accession>
<dbReference type="Pfam" id="PF00440">
    <property type="entry name" value="TetR_N"/>
    <property type="match status" value="1"/>
</dbReference>
<dbReference type="InterPro" id="IPR001647">
    <property type="entry name" value="HTH_TetR"/>
</dbReference>
<dbReference type="Gene3D" id="1.10.357.10">
    <property type="entry name" value="Tetracycline Repressor, domain 2"/>
    <property type="match status" value="1"/>
</dbReference>
<feature type="DNA-binding region" description="H-T-H motif" evidence="2">
    <location>
        <begin position="29"/>
        <end position="48"/>
    </location>
</feature>
<keyword evidence="1 2" id="KW-0238">DNA-binding</keyword>
<dbReference type="Proteomes" id="UP000184038">
    <property type="component" value="Unassembled WGS sequence"/>
</dbReference>
<sequence>MPPKNKVDKEQIIEAAFDIMRKEGFEAITTRRLADILQCSTQPIYYIFKNMEDLKKEVYVKACKFFEQEVYKRRNTNEIEFLAVGVSYIMTAKGERNLFRFITMGNNYSLQGVEELVKGANLPNKESYLFLNMWIYAHGIATIVASNDVEVKEENIRELLLKAEQGFEKVYS</sequence>
<evidence type="ECO:0000313" key="4">
    <source>
        <dbReference type="EMBL" id="SHM97088.1"/>
    </source>
</evidence>
<feature type="domain" description="HTH tetR-type" evidence="3">
    <location>
        <begin position="6"/>
        <end position="66"/>
    </location>
</feature>
<name>A0A1M7N0V1_9FIRM</name>